<evidence type="ECO:0000256" key="1">
    <source>
        <dbReference type="ARBA" id="ARBA00004651"/>
    </source>
</evidence>
<keyword evidence="2 8" id="KW-0813">Transport</keyword>
<dbReference type="Pfam" id="PF01618">
    <property type="entry name" value="MotA_ExbB"/>
    <property type="match status" value="1"/>
</dbReference>
<dbReference type="RefSeq" id="WP_339616878.1">
    <property type="nucleotide sequence ID" value="NZ_AP031500.1"/>
</dbReference>
<keyword evidence="4 9" id="KW-0812">Transmembrane</keyword>
<protein>
    <submittedName>
        <fullName evidence="11">MotA/TolQ/ExbB proton channel family protein</fullName>
    </submittedName>
</protein>
<organism evidence="11 12">
    <name type="scientific">Gilvimarinus japonicus</name>
    <dbReference type="NCBI Taxonomy" id="1796469"/>
    <lineage>
        <taxon>Bacteria</taxon>
        <taxon>Pseudomonadati</taxon>
        <taxon>Pseudomonadota</taxon>
        <taxon>Gammaproteobacteria</taxon>
        <taxon>Cellvibrionales</taxon>
        <taxon>Cellvibrionaceae</taxon>
        <taxon>Gilvimarinus</taxon>
    </lineage>
</organism>
<feature type="domain" description="MotA/TolQ/ExbB proton channel" evidence="10">
    <location>
        <begin position="29"/>
        <end position="117"/>
    </location>
</feature>
<dbReference type="Proteomes" id="UP001595548">
    <property type="component" value="Unassembled WGS sequence"/>
</dbReference>
<comment type="caution">
    <text evidence="11">The sequence shown here is derived from an EMBL/GenBank/DDBJ whole genome shotgun (WGS) entry which is preliminary data.</text>
</comment>
<gene>
    <name evidence="11" type="ORF">ACFOEB_03430</name>
</gene>
<dbReference type="InterPro" id="IPR050790">
    <property type="entry name" value="ExbB/TolQ_transport"/>
</dbReference>
<dbReference type="PANTHER" id="PTHR30625:SF15">
    <property type="entry name" value="BIOPOLYMER TRANSPORT PROTEIN EXBB"/>
    <property type="match status" value="1"/>
</dbReference>
<evidence type="ECO:0000256" key="6">
    <source>
        <dbReference type="ARBA" id="ARBA00022989"/>
    </source>
</evidence>
<dbReference type="InterPro" id="IPR002898">
    <property type="entry name" value="MotA_ExbB_proton_chnl"/>
</dbReference>
<comment type="subcellular location">
    <subcellularLocation>
        <location evidence="1">Cell membrane</location>
        <topology evidence="1">Multi-pass membrane protein</topology>
    </subcellularLocation>
    <subcellularLocation>
        <location evidence="8">Membrane</location>
        <topology evidence="8">Multi-pass membrane protein</topology>
    </subcellularLocation>
</comment>
<feature type="transmembrane region" description="Helical" evidence="9">
    <location>
        <begin position="91"/>
        <end position="112"/>
    </location>
</feature>
<evidence type="ECO:0000259" key="10">
    <source>
        <dbReference type="Pfam" id="PF01618"/>
    </source>
</evidence>
<evidence type="ECO:0000256" key="4">
    <source>
        <dbReference type="ARBA" id="ARBA00022692"/>
    </source>
</evidence>
<evidence type="ECO:0000313" key="11">
    <source>
        <dbReference type="EMBL" id="MFC3154241.1"/>
    </source>
</evidence>
<feature type="transmembrane region" description="Helical" evidence="9">
    <location>
        <begin position="6"/>
        <end position="29"/>
    </location>
</feature>
<evidence type="ECO:0000256" key="5">
    <source>
        <dbReference type="ARBA" id="ARBA00022927"/>
    </source>
</evidence>
<evidence type="ECO:0000256" key="2">
    <source>
        <dbReference type="ARBA" id="ARBA00022448"/>
    </source>
</evidence>
<keyword evidence="3" id="KW-1003">Cell membrane</keyword>
<keyword evidence="12" id="KW-1185">Reference proteome</keyword>
<evidence type="ECO:0000256" key="7">
    <source>
        <dbReference type="ARBA" id="ARBA00023136"/>
    </source>
</evidence>
<dbReference type="PANTHER" id="PTHR30625">
    <property type="entry name" value="PROTEIN TOLQ"/>
    <property type="match status" value="1"/>
</dbReference>
<keyword evidence="7 9" id="KW-0472">Membrane</keyword>
<evidence type="ECO:0000256" key="9">
    <source>
        <dbReference type="SAM" id="Phobius"/>
    </source>
</evidence>
<proteinExistence type="inferred from homology"/>
<sequence>MNLHWDNLIIWLIIALAVVVYGLILDLLLQPQSSDWHKQVQHWLGAINPMLAALPLLGLLGTIAGLLVTFKGMASGQLDQQELLTTGIADALMTTQLGLLMVVPGWMLLGWLRRRATSWSRLQVAQA</sequence>
<comment type="similarity">
    <text evidence="8">Belongs to the exbB/tolQ family.</text>
</comment>
<dbReference type="EMBL" id="JBHRTL010000004">
    <property type="protein sequence ID" value="MFC3154241.1"/>
    <property type="molecule type" value="Genomic_DNA"/>
</dbReference>
<feature type="transmembrane region" description="Helical" evidence="9">
    <location>
        <begin position="50"/>
        <end position="71"/>
    </location>
</feature>
<accession>A0ABV7HRV7</accession>
<name>A0ABV7HRV7_9GAMM</name>
<reference evidence="12" key="1">
    <citation type="journal article" date="2019" name="Int. J. Syst. Evol. Microbiol.">
        <title>The Global Catalogue of Microorganisms (GCM) 10K type strain sequencing project: providing services to taxonomists for standard genome sequencing and annotation.</title>
        <authorList>
            <consortium name="The Broad Institute Genomics Platform"/>
            <consortium name="The Broad Institute Genome Sequencing Center for Infectious Disease"/>
            <person name="Wu L."/>
            <person name="Ma J."/>
        </authorList>
    </citation>
    <scope>NUCLEOTIDE SEQUENCE [LARGE SCALE GENOMIC DNA]</scope>
    <source>
        <strain evidence="12">KCTC 52141</strain>
    </source>
</reference>
<evidence type="ECO:0000256" key="3">
    <source>
        <dbReference type="ARBA" id="ARBA00022475"/>
    </source>
</evidence>
<evidence type="ECO:0000313" key="12">
    <source>
        <dbReference type="Proteomes" id="UP001595548"/>
    </source>
</evidence>
<keyword evidence="5 8" id="KW-0653">Protein transport</keyword>
<evidence type="ECO:0000256" key="8">
    <source>
        <dbReference type="RuleBase" id="RU004057"/>
    </source>
</evidence>
<keyword evidence="6 9" id="KW-1133">Transmembrane helix</keyword>